<dbReference type="Proteomes" id="UP001420932">
    <property type="component" value="Unassembled WGS sequence"/>
</dbReference>
<evidence type="ECO:0000313" key="3">
    <source>
        <dbReference type="EMBL" id="KAK9170063.1"/>
    </source>
</evidence>
<organism evidence="3 4">
    <name type="scientific">Stephania yunnanensis</name>
    <dbReference type="NCBI Taxonomy" id="152371"/>
    <lineage>
        <taxon>Eukaryota</taxon>
        <taxon>Viridiplantae</taxon>
        <taxon>Streptophyta</taxon>
        <taxon>Embryophyta</taxon>
        <taxon>Tracheophyta</taxon>
        <taxon>Spermatophyta</taxon>
        <taxon>Magnoliopsida</taxon>
        <taxon>Ranunculales</taxon>
        <taxon>Menispermaceae</taxon>
        <taxon>Menispermoideae</taxon>
        <taxon>Cissampelideae</taxon>
        <taxon>Stephania</taxon>
    </lineage>
</organism>
<accession>A0AAP0Q7T8</accession>
<keyword evidence="2" id="KW-0547">Nucleotide-binding</keyword>
<dbReference type="PANTHER" id="PTHR47976">
    <property type="entry name" value="G-TYPE LECTIN S-RECEPTOR-LIKE SERINE/THREONINE-PROTEIN KINASE SD2-5"/>
    <property type="match status" value="1"/>
</dbReference>
<proteinExistence type="predicted"/>
<evidence type="ECO:0008006" key="5">
    <source>
        <dbReference type="Google" id="ProtNLM"/>
    </source>
</evidence>
<dbReference type="InterPro" id="IPR011009">
    <property type="entry name" value="Kinase-like_dom_sf"/>
</dbReference>
<dbReference type="PROSITE" id="PS00107">
    <property type="entry name" value="PROTEIN_KINASE_ATP"/>
    <property type="match status" value="1"/>
</dbReference>
<reference evidence="3 4" key="1">
    <citation type="submission" date="2024-01" db="EMBL/GenBank/DDBJ databases">
        <title>Genome assemblies of Stephania.</title>
        <authorList>
            <person name="Yang L."/>
        </authorList>
    </citation>
    <scope>NUCLEOTIDE SEQUENCE [LARGE SCALE GENOMIC DNA]</scope>
    <source>
        <strain evidence="3">YNDBR</strain>
        <tissue evidence="3">Leaf</tissue>
    </source>
</reference>
<gene>
    <name evidence="3" type="ORF">Syun_002203</name>
</gene>
<dbReference type="AlphaFoldDB" id="A0AAP0Q7T8"/>
<protein>
    <recommendedName>
        <fullName evidence="5">Protein kinase domain-containing protein</fullName>
    </recommendedName>
</protein>
<dbReference type="GO" id="GO:0005524">
    <property type="term" value="F:ATP binding"/>
    <property type="evidence" value="ECO:0007669"/>
    <property type="project" value="UniProtKB-UniRule"/>
</dbReference>
<sequence>MQRKSFIQNRSRWVSLCSFSFKELEKATYGFEEKLGSGAFATAYKGLLLSNGEKHIAVKRLDMIPSGVANKCEKLIRQFVWKNMKRTHQMR</sequence>
<dbReference type="InterPro" id="IPR017441">
    <property type="entry name" value="Protein_kinase_ATP_BS"/>
</dbReference>
<dbReference type="Gene3D" id="3.30.200.20">
    <property type="entry name" value="Phosphorylase Kinase, domain 1"/>
    <property type="match status" value="1"/>
</dbReference>
<dbReference type="SUPFAM" id="SSF56112">
    <property type="entry name" value="Protein kinase-like (PK-like)"/>
    <property type="match status" value="1"/>
</dbReference>
<dbReference type="EMBL" id="JBBNAF010000001">
    <property type="protein sequence ID" value="KAK9170063.1"/>
    <property type="molecule type" value="Genomic_DNA"/>
</dbReference>
<evidence type="ECO:0000256" key="1">
    <source>
        <dbReference type="ARBA" id="ARBA00022729"/>
    </source>
</evidence>
<comment type="caution">
    <text evidence="3">The sequence shown here is derived from an EMBL/GenBank/DDBJ whole genome shotgun (WGS) entry which is preliminary data.</text>
</comment>
<evidence type="ECO:0000256" key="2">
    <source>
        <dbReference type="PROSITE-ProRule" id="PRU10141"/>
    </source>
</evidence>
<dbReference type="PANTHER" id="PTHR47976:SF108">
    <property type="entry name" value="G-TYPE LECTIN S-RECEPTOR-LIKE SERINE_THREONINE-PROTEIN KINASE LECRK1"/>
    <property type="match status" value="1"/>
</dbReference>
<name>A0AAP0Q7T8_9MAGN</name>
<dbReference type="InterPro" id="IPR051343">
    <property type="entry name" value="G-type_lectin_kinases/EP1-like"/>
</dbReference>
<feature type="binding site" evidence="2">
    <location>
        <position position="59"/>
    </location>
    <ligand>
        <name>ATP</name>
        <dbReference type="ChEBI" id="CHEBI:30616"/>
    </ligand>
</feature>
<keyword evidence="4" id="KW-1185">Reference proteome</keyword>
<keyword evidence="2" id="KW-0067">ATP-binding</keyword>
<evidence type="ECO:0000313" key="4">
    <source>
        <dbReference type="Proteomes" id="UP001420932"/>
    </source>
</evidence>
<keyword evidence="1" id="KW-0732">Signal</keyword>